<protein>
    <submittedName>
        <fullName evidence="2">Uncharacterized protein</fullName>
    </submittedName>
</protein>
<accession>A0ABQ0M829</accession>
<keyword evidence="3" id="KW-1185">Reference proteome</keyword>
<feature type="region of interest" description="Disordered" evidence="1">
    <location>
        <begin position="89"/>
        <end position="134"/>
    </location>
</feature>
<feature type="compositionally biased region" description="Polar residues" evidence="1">
    <location>
        <begin position="100"/>
        <end position="119"/>
    </location>
</feature>
<organism evidence="2 3">
    <name type="scientific">Mycena chlorophos</name>
    <name type="common">Agaric fungus</name>
    <name type="synonym">Agaricus chlorophos</name>
    <dbReference type="NCBI Taxonomy" id="658473"/>
    <lineage>
        <taxon>Eukaryota</taxon>
        <taxon>Fungi</taxon>
        <taxon>Dikarya</taxon>
        <taxon>Basidiomycota</taxon>
        <taxon>Agaricomycotina</taxon>
        <taxon>Agaricomycetes</taxon>
        <taxon>Agaricomycetidae</taxon>
        <taxon>Agaricales</taxon>
        <taxon>Marasmiineae</taxon>
        <taxon>Mycenaceae</taxon>
        <taxon>Mycena</taxon>
    </lineage>
</organism>
<feature type="region of interest" description="Disordered" evidence="1">
    <location>
        <begin position="383"/>
        <end position="413"/>
    </location>
</feature>
<evidence type="ECO:0000313" key="3">
    <source>
        <dbReference type="Proteomes" id="UP000815677"/>
    </source>
</evidence>
<gene>
    <name evidence="2" type="ORF">MCHLO_15354</name>
</gene>
<evidence type="ECO:0000313" key="2">
    <source>
        <dbReference type="EMBL" id="GAT58987.1"/>
    </source>
</evidence>
<proteinExistence type="predicted"/>
<reference evidence="2" key="1">
    <citation type="submission" date="2014-09" db="EMBL/GenBank/DDBJ databases">
        <title>Genome sequence of the luminous mushroom Mycena chlorophos for searching fungal bioluminescence genes.</title>
        <authorList>
            <person name="Tanaka Y."/>
            <person name="Kasuga D."/>
            <person name="Oba Y."/>
            <person name="Hase S."/>
            <person name="Sato K."/>
            <person name="Oba Y."/>
            <person name="Sakakibara Y."/>
        </authorList>
    </citation>
    <scope>NUCLEOTIDE SEQUENCE</scope>
</reference>
<dbReference type="Proteomes" id="UP000815677">
    <property type="component" value="Unassembled WGS sequence"/>
</dbReference>
<evidence type="ECO:0000256" key="1">
    <source>
        <dbReference type="SAM" id="MobiDB-lite"/>
    </source>
</evidence>
<dbReference type="EMBL" id="DF849799">
    <property type="protein sequence ID" value="GAT58987.1"/>
    <property type="molecule type" value="Genomic_DNA"/>
</dbReference>
<feature type="compositionally biased region" description="Basic and acidic residues" evidence="1">
    <location>
        <begin position="400"/>
        <end position="413"/>
    </location>
</feature>
<feature type="compositionally biased region" description="Low complexity" evidence="1">
    <location>
        <begin position="120"/>
        <end position="134"/>
    </location>
</feature>
<sequence length="438" mass="47752">MAVSHYLPPSSSVLVALSTLEPPPSPVLDAIEPSCSSDFTIPIVLDFVLDEPTAHRVSVGTFGPRHALDSFNTLHSTRQRPLSINSIHSLNPVSEPAQHTPPSRTIVPSPSNLSANSVNSGASLPPSPSISSQTSPWFRRRFGLRTSKSSSSQVSLSDSQRHLALPAAPSENVPHSVAIPRPVSVFEDTGWLKDMVVELLIDQEGFRFVKMPLRFGGFRKHVRGWCDAPGGGWALFRPAAGGPANTFPFHYAPLEGLPVLRRLTVNNDESRDYISRQATLSLKHPGVYTVHGSESYNGAPPIKSNASFDGKMQWRLEYLVDNKVEESGTKLVDGERLISPVCLLCDPMLLHPAQGRKVKLLNVVKKGMTAKIVAERLELPLKPVGNATPHRRRSSQGADLGKRKDVAGRDGRRMDENAAFVERHILSPAKLAQMLDGV</sequence>
<name>A0ABQ0M829_MYCCL</name>